<feature type="region of interest" description="Disordered" evidence="1">
    <location>
        <begin position="452"/>
        <end position="499"/>
    </location>
</feature>
<dbReference type="EMBL" id="GECZ01009826">
    <property type="protein sequence ID" value="JAS59943.1"/>
    <property type="molecule type" value="Transcribed_RNA"/>
</dbReference>
<dbReference type="GO" id="GO:0003677">
    <property type="term" value="F:DNA binding"/>
    <property type="evidence" value="ECO:0007669"/>
    <property type="project" value="TreeGrafter"/>
</dbReference>
<feature type="compositionally biased region" description="Acidic residues" evidence="1">
    <location>
        <begin position="488"/>
        <end position="499"/>
    </location>
</feature>
<reference evidence="3" key="1">
    <citation type="submission" date="2015-11" db="EMBL/GenBank/DDBJ databases">
        <title>De novo transcriptome assembly of four potential Pierce s Disease insect vectors from Arizona vineyards.</title>
        <authorList>
            <person name="Tassone E.E."/>
        </authorList>
    </citation>
    <scope>NUCLEOTIDE SEQUENCE</scope>
</reference>
<accession>A0A1B6GCB9</accession>
<evidence type="ECO:0000313" key="3">
    <source>
        <dbReference type="EMBL" id="JAS59943.1"/>
    </source>
</evidence>
<feature type="compositionally biased region" description="Low complexity" evidence="1">
    <location>
        <begin position="463"/>
        <end position="473"/>
    </location>
</feature>
<dbReference type="InterPro" id="IPR036397">
    <property type="entry name" value="RNaseH_sf"/>
</dbReference>
<name>A0A1B6GCB9_9HEMI</name>
<dbReference type="InterPro" id="IPR050863">
    <property type="entry name" value="CenT-Element_Derived"/>
</dbReference>
<proteinExistence type="predicted"/>
<evidence type="ECO:0000259" key="2">
    <source>
        <dbReference type="Pfam" id="PF03184"/>
    </source>
</evidence>
<dbReference type="GO" id="GO:0005634">
    <property type="term" value="C:nucleus"/>
    <property type="evidence" value="ECO:0007669"/>
    <property type="project" value="TreeGrafter"/>
</dbReference>
<dbReference type="PANTHER" id="PTHR19303:SF74">
    <property type="entry name" value="POGO TRANSPOSABLE ELEMENT WITH KRAB DOMAIN"/>
    <property type="match status" value="1"/>
</dbReference>
<dbReference type="InterPro" id="IPR004875">
    <property type="entry name" value="DDE_SF_endonuclease_dom"/>
</dbReference>
<feature type="domain" description="DDE-1" evidence="2">
    <location>
        <begin position="207"/>
        <end position="338"/>
    </location>
</feature>
<dbReference type="PANTHER" id="PTHR19303">
    <property type="entry name" value="TRANSPOSON"/>
    <property type="match status" value="1"/>
</dbReference>
<evidence type="ECO:0000256" key="1">
    <source>
        <dbReference type="SAM" id="MobiDB-lite"/>
    </source>
</evidence>
<feature type="compositionally biased region" description="Basic residues" evidence="1">
    <location>
        <begin position="474"/>
        <end position="484"/>
    </location>
</feature>
<gene>
    <name evidence="3" type="ORF">g.3711</name>
</gene>
<organism evidence="3">
    <name type="scientific">Cuerna arida</name>
    <dbReference type="NCBI Taxonomy" id="1464854"/>
    <lineage>
        <taxon>Eukaryota</taxon>
        <taxon>Metazoa</taxon>
        <taxon>Ecdysozoa</taxon>
        <taxon>Arthropoda</taxon>
        <taxon>Hexapoda</taxon>
        <taxon>Insecta</taxon>
        <taxon>Pterygota</taxon>
        <taxon>Neoptera</taxon>
        <taxon>Paraneoptera</taxon>
        <taxon>Hemiptera</taxon>
        <taxon>Auchenorrhyncha</taxon>
        <taxon>Membracoidea</taxon>
        <taxon>Cicadellidae</taxon>
        <taxon>Cicadellinae</taxon>
        <taxon>Proconiini</taxon>
        <taxon>Cuerna</taxon>
    </lineage>
</organism>
<dbReference type="Gene3D" id="3.30.420.10">
    <property type="entry name" value="Ribonuclease H-like superfamily/Ribonuclease H"/>
    <property type="match status" value="1"/>
</dbReference>
<dbReference type="Pfam" id="PF03184">
    <property type="entry name" value="DDE_1"/>
    <property type="match status" value="1"/>
</dbReference>
<protein>
    <recommendedName>
        <fullName evidence="2">DDE-1 domain-containing protein</fullName>
    </recommendedName>
</protein>
<dbReference type="AlphaFoldDB" id="A0A1B6GCB9"/>
<sequence length="623" mass="71139">MPRKYQSLMKHKTYSPEDIENALQLVNDGMSLRLAAETTGISLTVLFRRKKFGNTLKQKGGQTVLSSEEEKLIVNRLQICSEWGYPIDSFTLRLLVKDFLDRKGKNVKKFKNNLPGKDFVYSFLQRYKVELSHRLCQNIKRSRAEISEEVINDYFDNLQTELKDVPASNIVNYDETNLADDPGRKKVITRRGHKYPERVINSTKTSTSVIFSASGDGTILPPYVVYKAQHLYESWREGGPDNSRYNRTKSGWFDLFTFTDWVETVAIPYLRRLDGVKYLIGDNLASHLSIDMVKKCEDNNIKFIFLPKNSTHLTQPLDVAFFRPLKMSWRKILEEWKIGPGRYEATIPKDKFPSLLKKVFETCKSENVLSGFKKCGIIPLDRKKLLDRLPKTSFTNTPNQSTNTSESSVQEIDDVFKELLKNLRQGSDVLKTRKRRVKISVEAGKSVVAKDFEEPAIPQSQPSTSTGTVTSKKGAPKTRKKKRSAPSSEDDSSDYSLQDSDDDFSISELDEDDDQSNINTGTLNTQVSLFPEDFVVVKVFGKTQVKCRLYVCKVKDYEEGGYICQFFKKIPFAKKFVPTEEESFVRKIDVVKKLGLPVTASGSSRYNNMISFEEDDLTGLSIY</sequence>